<dbReference type="EMBL" id="MJGC01000042">
    <property type="protein sequence ID" value="OEJ75932.1"/>
    <property type="molecule type" value="Genomic_DNA"/>
</dbReference>
<protein>
    <recommendedName>
        <fullName evidence="2">Nucleotide-diphospho-sugar transferase domain-containing protein</fullName>
    </recommendedName>
</protein>
<sequence>MTRGDLNLIERIYHSLSYRAVYNYCLFLKSVKTRYTPKISWQPIDLSLPRFVSIVYDADVPLLVRSLHHLMKWTDKSPQLWLVGDSDAAYVKLQSSLGNSLPNGVELWHWQTLLQTLDISYQNFIKTWEASGKWGGYSRRFAVTLAANSCADIIMFDADVLWYGNFPSSLQKLTQKESNILAGKDYDRAYDLEVASFLGNPKILENEPLNCGIVYYPKSILLNVVTPELVMKLLPYAARATNHLEQTLVAYAFWQSRGQWFDSKIVATTMVDRLSFQNQVQSLARHYAGAKHLFWRDA</sequence>
<organism evidence="1">
    <name type="scientific">Desertifilum tharense IPPAS B-1220</name>
    <dbReference type="NCBI Taxonomy" id="1781255"/>
    <lineage>
        <taxon>Bacteria</taxon>
        <taxon>Bacillati</taxon>
        <taxon>Cyanobacteriota</taxon>
        <taxon>Cyanophyceae</taxon>
        <taxon>Desertifilales</taxon>
        <taxon>Desertifilaceae</taxon>
        <taxon>Desertifilum</taxon>
    </lineage>
</organism>
<evidence type="ECO:0000313" key="1">
    <source>
        <dbReference type="EMBL" id="OEJ75932.1"/>
    </source>
</evidence>
<evidence type="ECO:0008006" key="2">
    <source>
        <dbReference type="Google" id="ProtNLM"/>
    </source>
</evidence>
<dbReference type="STRING" id="1781255.BH720_06530"/>
<proteinExistence type="predicted"/>
<reference evidence="1" key="1">
    <citation type="submission" date="2016-09" db="EMBL/GenBank/DDBJ databases">
        <title>Draft genome of thermotolerant cyanobacterium Desertifilum sp. strain IPPAS B-1220.</title>
        <authorList>
            <person name="Sinetova M.A."/>
            <person name="Bolakhan K."/>
            <person name="Zayadan B.K."/>
            <person name="Mironov K.S."/>
            <person name="Ustinova V."/>
            <person name="Kupriyanova E.V."/>
            <person name="Sidorov R.A."/>
            <person name="Skrypnik A.N."/>
            <person name="Gogoleva N.E."/>
            <person name="Gogolev Y.V."/>
            <person name="Los D.A."/>
        </authorList>
    </citation>
    <scope>NUCLEOTIDE SEQUENCE [LARGE SCALE GENOMIC DNA]</scope>
    <source>
        <strain evidence="1">IPPAS B-1220</strain>
    </source>
</reference>
<dbReference type="AlphaFoldDB" id="A0A1E5QML1"/>
<gene>
    <name evidence="1" type="ORF">BH720_06530</name>
</gene>
<accession>A0A1E5QML1</accession>
<comment type="caution">
    <text evidence="1">The sequence shown here is derived from an EMBL/GenBank/DDBJ whole genome shotgun (WGS) entry which is preliminary data.</text>
</comment>
<name>A0A1E5QML1_9CYAN</name>
<dbReference type="RefSeq" id="WP_069966373.1">
    <property type="nucleotide sequence ID" value="NZ_CM124774.1"/>
</dbReference>